<dbReference type="RefSeq" id="XP_018989520.1">
    <property type="nucleotide sequence ID" value="XM_019141877.1"/>
</dbReference>
<evidence type="ECO:0000313" key="3">
    <source>
        <dbReference type="Proteomes" id="UP000094065"/>
    </source>
</evidence>
<dbReference type="GeneID" id="30158514"/>
<proteinExistence type="predicted"/>
<dbReference type="EMBL" id="AWGJ01000012">
    <property type="protein sequence ID" value="ODN73658.1"/>
    <property type="molecule type" value="Genomic_DNA"/>
</dbReference>
<feature type="compositionally biased region" description="Polar residues" evidence="1">
    <location>
        <begin position="1"/>
        <end position="17"/>
    </location>
</feature>
<dbReference type="AlphaFoldDB" id="A0A1E3HBD6"/>
<feature type="region of interest" description="Disordered" evidence="1">
    <location>
        <begin position="115"/>
        <end position="134"/>
    </location>
</feature>
<evidence type="ECO:0000313" key="2">
    <source>
        <dbReference type="EMBL" id="ODN73658.1"/>
    </source>
</evidence>
<feature type="compositionally biased region" description="Low complexity" evidence="1">
    <location>
        <begin position="32"/>
        <end position="46"/>
    </location>
</feature>
<dbReference type="OrthoDB" id="10375262at2759"/>
<dbReference type="Proteomes" id="UP000094065">
    <property type="component" value="Unassembled WGS sequence"/>
</dbReference>
<organism evidence="2 3">
    <name type="scientific">Cryptococcus amylolentus CBS 6039</name>
    <dbReference type="NCBI Taxonomy" id="1295533"/>
    <lineage>
        <taxon>Eukaryota</taxon>
        <taxon>Fungi</taxon>
        <taxon>Dikarya</taxon>
        <taxon>Basidiomycota</taxon>
        <taxon>Agaricomycotina</taxon>
        <taxon>Tremellomycetes</taxon>
        <taxon>Tremellales</taxon>
        <taxon>Cryptococcaceae</taxon>
        <taxon>Cryptococcus</taxon>
    </lineage>
</organism>
<protein>
    <submittedName>
        <fullName evidence="2">Uncharacterized protein</fullName>
    </submittedName>
</protein>
<name>A0A1E3HBD6_9TREE</name>
<accession>A0A1E3HBD6</accession>
<feature type="compositionally biased region" description="Low complexity" evidence="1">
    <location>
        <begin position="76"/>
        <end position="89"/>
    </location>
</feature>
<keyword evidence="3" id="KW-1185">Reference proteome</keyword>
<sequence length="241" mass="26220">MSSTTTLTIPAKTSSIGESMVPSWLRLHAPQSNGSSKSSAPSSRYESPGKDASNGRPRRGWGTGRRLGSYKDVDGRSSSTSGTARTKSTPSSVATKNRTLKDRFLDNVSFYASEKEHGRSVYPSALGDDASRGEERGFKEDLWTAAENWTKRVKAKADPHVRFVRDQSRVSMKDIDEDVMTAATYGLLSDREMKAGGGSLYMGELEKEDGTTEFRAKGANWQLTSRAPTASRLTLSSSTDS</sequence>
<reference evidence="2 3" key="1">
    <citation type="submission" date="2016-06" db="EMBL/GenBank/DDBJ databases">
        <title>Evolution of pathogenesis and genome organization in the Tremellales.</title>
        <authorList>
            <person name="Cuomo C."/>
            <person name="Litvintseva A."/>
            <person name="Heitman J."/>
            <person name="Chen Y."/>
            <person name="Sun S."/>
            <person name="Springer D."/>
            <person name="Dromer F."/>
            <person name="Young S."/>
            <person name="Zeng Q."/>
            <person name="Chapman S."/>
            <person name="Gujja S."/>
            <person name="Saif S."/>
            <person name="Birren B."/>
        </authorList>
    </citation>
    <scope>NUCLEOTIDE SEQUENCE [LARGE SCALE GENOMIC DNA]</scope>
    <source>
        <strain evidence="2 3">CBS 6039</strain>
    </source>
</reference>
<feature type="region of interest" description="Disordered" evidence="1">
    <location>
        <begin position="1"/>
        <end position="98"/>
    </location>
</feature>
<evidence type="ECO:0000256" key="1">
    <source>
        <dbReference type="SAM" id="MobiDB-lite"/>
    </source>
</evidence>
<gene>
    <name evidence="2" type="ORF">L202_07205</name>
</gene>
<comment type="caution">
    <text evidence="2">The sequence shown here is derived from an EMBL/GenBank/DDBJ whole genome shotgun (WGS) entry which is preliminary data.</text>
</comment>